<accession>A0ABT1M6N5</accession>
<comment type="caution">
    <text evidence="2">The sequence shown here is derived from an EMBL/GenBank/DDBJ whole genome shotgun (WGS) entry which is preliminary data.</text>
</comment>
<protein>
    <submittedName>
        <fullName evidence="2">Uncharacterized protein</fullName>
    </submittedName>
</protein>
<evidence type="ECO:0000313" key="3">
    <source>
        <dbReference type="Proteomes" id="UP001651690"/>
    </source>
</evidence>
<keyword evidence="3" id="KW-1185">Reference proteome</keyword>
<dbReference type="Proteomes" id="UP001651690">
    <property type="component" value="Unassembled WGS sequence"/>
</dbReference>
<reference evidence="2 3" key="1">
    <citation type="submission" date="2022-06" db="EMBL/GenBank/DDBJ databases">
        <title>Mycolicibacterium sp. CAU 1645 isolated from seawater.</title>
        <authorList>
            <person name="Kim W."/>
        </authorList>
    </citation>
    <scope>NUCLEOTIDE SEQUENCE [LARGE SCALE GENOMIC DNA]</scope>
    <source>
        <strain evidence="2 3">CAU 1645</strain>
    </source>
</reference>
<sequence>MAAIAGSAWAGTAATAGADPGCDHFGFLHPMCAGGAWDESASQEFGPDASTEAGLEAAQEPSMVPNIDGGLSTPGSPGAI</sequence>
<organism evidence="2 3">
    <name type="scientific">Mycolicibacterium arenosum</name>
    <dbReference type="NCBI Taxonomy" id="2952157"/>
    <lineage>
        <taxon>Bacteria</taxon>
        <taxon>Bacillati</taxon>
        <taxon>Actinomycetota</taxon>
        <taxon>Actinomycetes</taxon>
        <taxon>Mycobacteriales</taxon>
        <taxon>Mycobacteriaceae</taxon>
        <taxon>Mycolicibacterium</taxon>
    </lineage>
</organism>
<dbReference type="RefSeq" id="WP_255062529.1">
    <property type="nucleotide sequence ID" value="NZ_JANDBD010000009.1"/>
</dbReference>
<gene>
    <name evidence="2" type="ORF">NM203_21835</name>
</gene>
<dbReference type="EMBL" id="JANDBD010000009">
    <property type="protein sequence ID" value="MCP9274839.1"/>
    <property type="molecule type" value="Genomic_DNA"/>
</dbReference>
<evidence type="ECO:0000313" key="2">
    <source>
        <dbReference type="EMBL" id="MCP9274839.1"/>
    </source>
</evidence>
<name>A0ABT1M6N5_9MYCO</name>
<proteinExistence type="predicted"/>
<feature type="region of interest" description="Disordered" evidence="1">
    <location>
        <begin position="37"/>
        <end position="80"/>
    </location>
</feature>
<evidence type="ECO:0000256" key="1">
    <source>
        <dbReference type="SAM" id="MobiDB-lite"/>
    </source>
</evidence>